<dbReference type="InterPro" id="IPR000326">
    <property type="entry name" value="PAP2/HPO"/>
</dbReference>
<feature type="transmembrane region" description="Helical" evidence="1">
    <location>
        <begin position="134"/>
        <end position="153"/>
    </location>
</feature>
<name>A0A1M5HFF4_9BACT</name>
<dbReference type="PANTHER" id="PTHR14969">
    <property type="entry name" value="SPHINGOSINE-1-PHOSPHATE PHOSPHOHYDROLASE"/>
    <property type="match status" value="1"/>
</dbReference>
<dbReference type="Gene3D" id="1.20.144.10">
    <property type="entry name" value="Phosphatidic acid phosphatase type 2/haloperoxidase"/>
    <property type="match status" value="1"/>
</dbReference>
<sequence length="192" mass="22251">MQILQLSFPEWDNKLFLLLNGKHTPALDFPMYAISTYLFWALCCIALIAFMIYRDRRWGKWAALFMMIGVGMNSLANNLLKLVVMRPRPGHNPLFQDVIHQLEDPGITYSFFSAHSSNSVCLALFSALYFKNKYYSILAFAWAMSIAYSRIYVGKHYPLDVLFGLAFGVLTGGISYWYYNRFHRRKSALIKD</sequence>
<dbReference type="RefSeq" id="WP_062183000.1">
    <property type="nucleotide sequence ID" value="NZ_BBXL01000019.1"/>
</dbReference>
<evidence type="ECO:0000259" key="2">
    <source>
        <dbReference type="SMART" id="SM00014"/>
    </source>
</evidence>
<evidence type="ECO:0000313" key="4">
    <source>
        <dbReference type="Proteomes" id="UP000184480"/>
    </source>
</evidence>
<dbReference type="SUPFAM" id="SSF48317">
    <property type="entry name" value="Acid phosphatase/Vanadium-dependent haloperoxidase"/>
    <property type="match status" value="1"/>
</dbReference>
<dbReference type="GO" id="GO:0042392">
    <property type="term" value="F:sphingosine-1-phosphate phosphatase activity"/>
    <property type="evidence" value="ECO:0007669"/>
    <property type="project" value="TreeGrafter"/>
</dbReference>
<organism evidence="3 4">
    <name type="scientific">Dysgonomonas macrotermitis</name>
    <dbReference type="NCBI Taxonomy" id="1346286"/>
    <lineage>
        <taxon>Bacteria</taxon>
        <taxon>Pseudomonadati</taxon>
        <taxon>Bacteroidota</taxon>
        <taxon>Bacteroidia</taxon>
        <taxon>Bacteroidales</taxon>
        <taxon>Dysgonomonadaceae</taxon>
        <taxon>Dysgonomonas</taxon>
    </lineage>
</organism>
<feature type="transmembrane region" description="Helical" evidence="1">
    <location>
        <begin position="159"/>
        <end position="179"/>
    </location>
</feature>
<protein>
    <submittedName>
        <fullName evidence="3">Undecaprenyl-diphosphatase</fullName>
    </submittedName>
</protein>
<keyword evidence="1" id="KW-0472">Membrane</keyword>
<dbReference type="PANTHER" id="PTHR14969:SF13">
    <property type="entry name" value="AT30094P"/>
    <property type="match status" value="1"/>
</dbReference>
<evidence type="ECO:0000256" key="1">
    <source>
        <dbReference type="SAM" id="Phobius"/>
    </source>
</evidence>
<evidence type="ECO:0000313" key="3">
    <source>
        <dbReference type="EMBL" id="SHG14719.1"/>
    </source>
</evidence>
<keyword evidence="1" id="KW-1133">Transmembrane helix</keyword>
<dbReference type="AlphaFoldDB" id="A0A1M5HFF4"/>
<dbReference type="Proteomes" id="UP000184480">
    <property type="component" value="Unassembled WGS sequence"/>
</dbReference>
<dbReference type="OrthoDB" id="9789113at2"/>
<gene>
    <name evidence="3" type="ORF">SAMN05444362_11651</name>
</gene>
<dbReference type="Pfam" id="PF01569">
    <property type="entry name" value="PAP2"/>
    <property type="match status" value="1"/>
</dbReference>
<proteinExistence type="predicted"/>
<dbReference type="STRING" id="1346286.SAMN05444362_11651"/>
<dbReference type="SMART" id="SM00014">
    <property type="entry name" value="acidPPc"/>
    <property type="match status" value="1"/>
</dbReference>
<feature type="transmembrane region" description="Helical" evidence="1">
    <location>
        <begin position="64"/>
        <end position="86"/>
    </location>
</feature>
<dbReference type="InterPro" id="IPR036938">
    <property type="entry name" value="PAP2/HPO_sf"/>
</dbReference>
<feature type="domain" description="Phosphatidic acid phosphatase type 2/haloperoxidase" evidence="2">
    <location>
        <begin position="63"/>
        <end position="176"/>
    </location>
</feature>
<feature type="transmembrane region" description="Helical" evidence="1">
    <location>
        <begin position="29"/>
        <end position="52"/>
    </location>
</feature>
<reference evidence="4" key="1">
    <citation type="submission" date="2016-11" db="EMBL/GenBank/DDBJ databases">
        <authorList>
            <person name="Varghese N."/>
            <person name="Submissions S."/>
        </authorList>
    </citation>
    <scope>NUCLEOTIDE SEQUENCE [LARGE SCALE GENOMIC DNA]</scope>
    <source>
        <strain evidence="4">DSM 27370</strain>
    </source>
</reference>
<dbReference type="EMBL" id="FQUC01000016">
    <property type="protein sequence ID" value="SHG14719.1"/>
    <property type="molecule type" value="Genomic_DNA"/>
</dbReference>
<accession>A0A1M5HFF4</accession>
<keyword evidence="1" id="KW-0812">Transmembrane</keyword>
<feature type="transmembrane region" description="Helical" evidence="1">
    <location>
        <begin position="106"/>
        <end position="127"/>
    </location>
</feature>
<keyword evidence="4" id="KW-1185">Reference proteome</keyword>